<feature type="compositionally biased region" description="Basic residues" evidence="8">
    <location>
        <begin position="726"/>
        <end position="740"/>
    </location>
</feature>
<evidence type="ECO:0000256" key="8">
    <source>
        <dbReference type="SAM" id="MobiDB-lite"/>
    </source>
</evidence>
<dbReference type="Gene3D" id="3.30.70.330">
    <property type="match status" value="3"/>
</dbReference>
<reference evidence="11 12" key="1">
    <citation type="submission" date="2019-01" db="EMBL/GenBank/DDBJ databases">
        <title>Nuclear Genome Assembly of the Microalgal Biofuel strain Nannochloropsis salina CCMP1776.</title>
        <authorList>
            <person name="Hovde B."/>
        </authorList>
    </citation>
    <scope>NUCLEOTIDE SEQUENCE [LARGE SCALE GENOMIC DNA]</scope>
    <source>
        <strain evidence="11 12">CCMP1776</strain>
    </source>
</reference>
<dbReference type="AlphaFoldDB" id="A0A4D9D0G1"/>
<keyword evidence="9" id="KW-0732">Signal</keyword>
<dbReference type="PROSITE" id="PS50102">
    <property type="entry name" value="RRM"/>
    <property type="match status" value="3"/>
</dbReference>
<dbReference type="GO" id="GO:0005634">
    <property type="term" value="C:nucleus"/>
    <property type="evidence" value="ECO:0007669"/>
    <property type="project" value="UniProtKB-SubCell"/>
</dbReference>
<dbReference type="EMBL" id="SDOX01000119">
    <property type="protein sequence ID" value="TFJ82189.1"/>
    <property type="molecule type" value="Genomic_DNA"/>
</dbReference>
<dbReference type="GO" id="GO:0003723">
    <property type="term" value="F:RNA binding"/>
    <property type="evidence" value="ECO:0007669"/>
    <property type="project" value="UniProtKB-UniRule"/>
</dbReference>
<feature type="compositionally biased region" description="Low complexity" evidence="8">
    <location>
        <begin position="784"/>
        <end position="795"/>
    </location>
</feature>
<evidence type="ECO:0000256" key="9">
    <source>
        <dbReference type="SAM" id="SignalP"/>
    </source>
</evidence>
<evidence type="ECO:0000313" key="11">
    <source>
        <dbReference type="EMBL" id="TFJ82189.1"/>
    </source>
</evidence>
<dbReference type="InterPro" id="IPR006529">
    <property type="entry name" value="U2AF_lg"/>
</dbReference>
<evidence type="ECO:0000313" key="12">
    <source>
        <dbReference type="Proteomes" id="UP000355283"/>
    </source>
</evidence>
<evidence type="ECO:0000256" key="7">
    <source>
        <dbReference type="PROSITE-ProRule" id="PRU00176"/>
    </source>
</evidence>
<dbReference type="CDD" id="cd12232">
    <property type="entry name" value="RRM3_U2AF65"/>
    <property type="match status" value="1"/>
</dbReference>
<keyword evidence="3" id="KW-0677">Repeat</keyword>
<gene>
    <name evidence="11" type="ORF">NSK_006518</name>
</gene>
<feature type="region of interest" description="Disordered" evidence="8">
    <location>
        <begin position="640"/>
        <end position="820"/>
    </location>
</feature>
<name>A0A4D9D0G1_9STRA</name>
<keyword evidence="12" id="KW-1185">Reference proteome</keyword>
<comment type="subcellular location">
    <subcellularLocation>
        <location evidence="1">Nucleus</location>
    </subcellularLocation>
</comment>
<feature type="region of interest" description="Disordered" evidence="8">
    <location>
        <begin position="101"/>
        <end position="144"/>
    </location>
</feature>
<dbReference type="NCBIfam" id="TIGR01642">
    <property type="entry name" value="U2AF_lg"/>
    <property type="match status" value="1"/>
</dbReference>
<dbReference type="Proteomes" id="UP000355283">
    <property type="component" value="Unassembled WGS sequence"/>
</dbReference>
<keyword evidence="2" id="KW-0507">mRNA processing</keyword>
<dbReference type="SUPFAM" id="SSF54928">
    <property type="entry name" value="RNA-binding domain, RBD"/>
    <property type="match status" value="2"/>
</dbReference>
<dbReference type="InterPro" id="IPR000504">
    <property type="entry name" value="RRM_dom"/>
</dbReference>
<dbReference type="Pfam" id="PF00076">
    <property type="entry name" value="RRM_1"/>
    <property type="match status" value="1"/>
</dbReference>
<evidence type="ECO:0000256" key="2">
    <source>
        <dbReference type="ARBA" id="ARBA00022664"/>
    </source>
</evidence>
<evidence type="ECO:0000256" key="4">
    <source>
        <dbReference type="ARBA" id="ARBA00022884"/>
    </source>
</evidence>
<feature type="compositionally biased region" description="Low complexity" evidence="8">
    <location>
        <begin position="101"/>
        <end position="116"/>
    </location>
</feature>
<proteinExistence type="predicted"/>
<dbReference type="GO" id="GO:0006397">
    <property type="term" value="P:mRNA processing"/>
    <property type="evidence" value="ECO:0007669"/>
    <property type="project" value="UniProtKB-KW"/>
</dbReference>
<evidence type="ECO:0000256" key="3">
    <source>
        <dbReference type="ARBA" id="ARBA00022737"/>
    </source>
</evidence>
<evidence type="ECO:0000259" key="10">
    <source>
        <dbReference type="PROSITE" id="PS50102"/>
    </source>
</evidence>
<organism evidence="11 12">
    <name type="scientific">Nannochloropsis salina CCMP1776</name>
    <dbReference type="NCBI Taxonomy" id="1027361"/>
    <lineage>
        <taxon>Eukaryota</taxon>
        <taxon>Sar</taxon>
        <taxon>Stramenopiles</taxon>
        <taxon>Ochrophyta</taxon>
        <taxon>Eustigmatophyceae</taxon>
        <taxon>Eustigmatales</taxon>
        <taxon>Monodopsidaceae</taxon>
        <taxon>Microchloropsis</taxon>
        <taxon>Microchloropsis salina</taxon>
    </lineage>
</organism>
<feature type="compositionally biased region" description="Basic residues" evidence="8">
    <location>
        <begin position="747"/>
        <end position="756"/>
    </location>
</feature>
<dbReference type="InterPro" id="IPR012677">
    <property type="entry name" value="Nucleotide-bd_a/b_plait_sf"/>
</dbReference>
<feature type="compositionally biased region" description="Basic and acidic residues" evidence="8">
    <location>
        <begin position="686"/>
        <end position="725"/>
    </location>
</feature>
<evidence type="ECO:0000256" key="5">
    <source>
        <dbReference type="ARBA" id="ARBA00023187"/>
    </source>
</evidence>
<feature type="domain" description="RRM" evidence="10">
    <location>
        <begin position="1129"/>
        <end position="1225"/>
    </location>
</feature>
<keyword evidence="5" id="KW-0508">mRNA splicing</keyword>
<dbReference type="CDD" id="cd12231">
    <property type="entry name" value="RRM2_U2AF65"/>
    <property type="match status" value="1"/>
</dbReference>
<keyword evidence="6" id="KW-0539">Nucleus</keyword>
<feature type="signal peptide" evidence="9">
    <location>
        <begin position="1"/>
        <end position="28"/>
    </location>
</feature>
<evidence type="ECO:0000256" key="1">
    <source>
        <dbReference type="ARBA" id="ARBA00004123"/>
    </source>
</evidence>
<accession>A0A4D9D0G1</accession>
<protein>
    <recommendedName>
        <fullName evidence="10">RRM domain-containing protein</fullName>
    </recommendedName>
</protein>
<feature type="domain" description="RRM" evidence="10">
    <location>
        <begin position="1011"/>
        <end position="1089"/>
    </location>
</feature>
<comment type="caution">
    <text evidence="11">The sequence shown here is derived from an EMBL/GenBank/DDBJ whole genome shotgun (WGS) entry which is preliminary data.</text>
</comment>
<feature type="domain" description="RRM" evidence="10">
    <location>
        <begin position="899"/>
        <end position="981"/>
    </location>
</feature>
<dbReference type="GO" id="GO:0008380">
    <property type="term" value="P:RNA splicing"/>
    <property type="evidence" value="ECO:0007669"/>
    <property type="project" value="UniProtKB-KW"/>
</dbReference>
<dbReference type="OrthoDB" id="272703at2759"/>
<feature type="chain" id="PRO_5020038113" description="RRM domain-containing protein" evidence="9">
    <location>
        <begin position="29"/>
        <end position="1233"/>
    </location>
</feature>
<keyword evidence="4 7" id="KW-0694">RNA-binding</keyword>
<dbReference type="PANTHER" id="PTHR23139">
    <property type="entry name" value="RNA-BINDING PROTEIN"/>
    <property type="match status" value="1"/>
</dbReference>
<dbReference type="SMART" id="SM00360">
    <property type="entry name" value="RRM"/>
    <property type="match status" value="3"/>
</dbReference>
<evidence type="ECO:0000256" key="6">
    <source>
        <dbReference type="ARBA" id="ARBA00023242"/>
    </source>
</evidence>
<dbReference type="InterPro" id="IPR035979">
    <property type="entry name" value="RBD_domain_sf"/>
</dbReference>
<dbReference type="FunFam" id="3.30.70.330:FF:000097">
    <property type="entry name" value="U2 snRNP auxiliary factor large subunit"/>
    <property type="match status" value="1"/>
</dbReference>
<sequence length="1233" mass="132208">MPWLRSVVGRHARACFVVFSLAAMHSFARQGLLQPEDTTLPAPASSTDAPPGAKYSLLSFPRAAQWADPKQKCTIVELHNRKGCLFEEKASLPADMDVVIPTPSSSGSKTNTSGSPLDVPASRPGEQAPWLGQRAPFGPPQSRTWRGRRLTVSEAVELQPLLDARPLGYNGADVAASLPAPPMAGDKGQPHTLWLLGDTFLGRMEGRRRIPGYFVHNSVAIMPVWIHPSREADPAQVVFWHGLSPPAPFPATAEEEKDGCPASLFRTPGERVRGDENECHEGGEYLWPVSGLAVDLAAAPSNASASRSFASHLLLLATRWAYLPGIEEDVNMTRSVLNFQVLGTTLVVVDDAHLEPPRWRYRTRDWPGTGPDVNWFQAIALAGEEEGGREGGKQGGLARSENELVYLMGTAPEDSAVAEKGGGKGPTRQILGRVPVKGLLDMTLEGMEVWGRGKAAPAKARAAAQVRATGVKAGDKAGLGRVFLPPAASGAIPSALTGNDGSRSDASEGWGILSSYMDGSWMATSLLSPVYTGVSLQYSSFLRRWYSVAIDWLGKQALLQTAESITGPWDSTPIYDLPPPFNDSNLMAYTGKAHPELADNENEIVFTYVANTPGVVYPLFEDGADILYVPRFEGGNTVLVMPGSEDDASGPGAAALPGEEESQPPAERTEGEGASEALSSNGTGHKGGDVHEEEGRGKEEMGGPNGKERHGHRDEDEEEVASKEKRRERRRHSSRSRSRSPRGGSRGSRREKRRSRSRSESPRGDRRRRSRDREGKSSRRSRRSASGSRSLSPPSSRRRRRRERANNWDKPPEGLTVGQGAVTATLQGLGGLGLSGSGAGQFMDPPMLDPGVMMGTAALGAGGVVRGAIGTLTAPTAPPNQQELFNGVMVPTMMLRQAKRLYVGNVPMGCDQFVLMQLFNQAMVAAGKGSATAPPIVGVQVNESKPFAFLETRTPEDAAHVLLFDGITIGANQLKVRRPKDFKPLPGIVDPPTGVSLIPGHLPTSVENTENKIYLGSIPTHFNDLQVRELVSAFGDLKAFNLVKDPALGTSKGFCFFEYLDHALTDRVCAELNGFELGERKLICQRANPSPAPAAAPSMTALAGGSMHPYAALLTGSSAAAAPLGPATKVLKLSNMVVAEELRDDNEYEEIVMDIKEECGKYGQVVSLKVPRPSYKEDGSVDVSPPGVGEVFVEFADEDGATKAGNALRNRQFSGRTVVCGFVKEEDYAGGNL</sequence>